<dbReference type="InterPro" id="IPR014746">
    <property type="entry name" value="Gln_synth/guanido_kin_cat_dom"/>
</dbReference>
<dbReference type="InterPro" id="IPR006075">
    <property type="entry name" value="Asn/Gln-tRNA_Trfase_suB/E_cat"/>
</dbReference>
<dbReference type="Proteomes" id="UP000289738">
    <property type="component" value="Chromosome A09"/>
</dbReference>
<dbReference type="Gene3D" id="3.80.10.10">
    <property type="entry name" value="Ribonuclease Inhibitor"/>
    <property type="match status" value="1"/>
</dbReference>
<dbReference type="Pfam" id="PF02934">
    <property type="entry name" value="GatB_N"/>
    <property type="match status" value="1"/>
</dbReference>
<evidence type="ECO:0000259" key="1">
    <source>
        <dbReference type="Pfam" id="PF02934"/>
    </source>
</evidence>
<name>A0A445BDD8_ARAHY</name>
<sequence>MCGDGYGGGSGGRKHIAENKAPLLEIVSESDIKTGIEAAEHAAEIQRLVRYLGVSNGNMPICSPHYDYEVLKKLACVTDKSDRRAPEQLPCEVGDSVIAMLDDLNHRKGLFLSGVCYYPWLLTSFRVKHMELYLPKHVFTHELDLARNAPARVSLLFAASTTTLGQSVTGFENLFAIGNGCKKLRNLILSRKGLEAIATGCKELTYLEVNRCHNIRSLWLESIGRSCRFVCKIRNELTIQ</sequence>
<dbReference type="AlphaFoldDB" id="A0A445BDD8"/>
<comment type="caution">
    <text evidence="2">The sequence shown here is derived from an EMBL/GenBank/DDBJ whole genome shotgun (WGS) entry which is preliminary data.</text>
</comment>
<evidence type="ECO:0000313" key="3">
    <source>
        <dbReference type="Proteomes" id="UP000289738"/>
    </source>
</evidence>
<protein>
    <recommendedName>
        <fullName evidence="1">Aspartyl/Glutamyl-tRNA(Gln) amidotransferase subunit B/E catalytic domain-containing protein</fullName>
    </recommendedName>
</protein>
<dbReference type="EMBL" id="SDMP01000009">
    <property type="protein sequence ID" value="RYR36686.1"/>
    <property type="molecule type" value="Genomic_DNA"/>
</dbReference>
<organism evidence="2 3">
    <name type="scientific">Arachis hypogaea</name>
    <name type="common">Peanut</name>
    <dbReference type="NCBI Taxonomy" id="3818"/>
    <lineage>
        <taxon>Eukaryota</taxon>
        <taxon>Viridiplantae</taxon>
        <taxon>Streptophyta</taxon>
        <taxon>Embryophyta</taxon>
        <taxon>Tracheophyta</taxon>
        <taxon>Spermatophyta</taxon>
        <taxon>Magnoliopsida</taxon>
        <taxon>eudicotyledons</taxon>
        <taxon>Gunneridae</taxon>
        <taxon>Pentapetalae</taxon>
        <taxon>rosids</taxon>
        <taxon>fabids</taxon>
        <taxon>Fabales</taxon>
        <taxon>Fabaceae</taxon>
        <taxon>Papilionoideae</taxon>
        <taxon>50 kb inversion clade</taxon>
        <taxon>dalbergioids sensu lato</taxon>
        <taxon>Dalbergieae</taxon>
        <taxon>Pterocarpus clade</taxon>
        <taxon>Arachis</taxon>
    </lineage>
</organism>
<dbReference type="STRING" id="3818.A0A445BDD8"/>
<gene>
    <name evidence="2" type="ORF">Ahy_A09g041645</name>
</gene>
<dbReference type="SUPFAM" id="SSF55931">
    <property type="entry name" value="Glutamine synthetase/guanido kinase"/>
    <property type="match status" value="1"/>
</dbReference>
<feature type="domain" description="Aspartyl/Glutamyl-tRNA(Gln) amidotransferase subunit B/E catalytic" evidence="1">
    <location>
        <begin position="21"/>
        <end position="60"/>
    </location>
</feature>
<proteinExistence type="predicted"/>
<dbReference type="GO" id="GO:0016874">
    <property type="term" value="F:ligase activity"/>
    <property type="evidence" value="ECO:0007669"/>
    <property type="project" value="InterPro"/>
</dbReference>
<reference evidence="2 3" key="1">
    <citation type="submission" date="2019-01" db="EMBL/GenBank/DDBJ databases">
        <title>Sequencing of cultivated peanut Arachis hypogaea provides insights into genome evolution and oil improvement.</title>
        <authorList>
            <person name="Chen X."/>
        </authorList>
    </citation>
    <scope>NUCLEOTIDE SEQUENCE [LARGE SCALE GENOMIC DNA]</scope>
    <source>
        <strain evidence="3">cv. Fuhuasheng</strain>
        <tissue evidence="2">Leaves</tissue>
    </source>
</reference>
<dbReference type="InterPro" id="IPR032675">
    <property type="entry name" value="LRR_dom_sf"/>
</dbReference>
<accession>A0A445BDD8</accession>
<keyword evidence="3" id="KW-1185">Reference proteome</keyword>
<evidence type="ECO:0000313" key="2">
    <source>
        <dbReference type="EMBL" id="RYR36686.1"/>
    </source>
</evidence>
<dbReference type="SUPFAM" id="SSF52047">
    <property type="entry name" value="RNI-like"/>
    <property type="match status" value="1"/>
</dbReference>